<organism evidence="1 2">
    <name type="scientific">Streptomyces misionensis</name>
    <dbReference type="NCBI Taxonomy" id="67331"/>
    <lineage>
        <taxon>Bacteria</taxon>
        <taxon>Bacillati</taxon>
        <taxon>Actinomycetota</taxon>
        <taxon>Actinomycetes</taxon>
        <taxon>Kitasatosporales</taxon>
        <taxon>Streptomycetaceae</taxon>
        <taxon>Streptomyces</taxon>
    </lineage>
</organism>
<protein>
    <recommendedName>
        <fullName evidence="3">Proline hydroxylase</fullName>
    </recommendedName>
</protein>
<evidence type="ECO:0000313" key="2">
    <source>
        <dbReference type="Proteomes" id="UP000182375"/>
    </source>
</evidence>
<reference evidence="1 2" key="1">
    <citation type="submission" date="2016-10" db="EMBL/GenBank/DDBJ databases">
        <authorList>
            <person name="de Groot N.N."/>
        </authorList>
    </citation>
    <scope>NUCLEOTIDE SEQUENCE [LARGE SCALE GENOMIC DNA]</scope>
    <source>
        <strain evidence="1 2">DSM 40306</strain>
    </source>
</reference>
<dbReference type="Proteomes" id="UP000182375">
    <property type="component" value="Unassembled WGS sequence"/>
</dbReference>
<gene>
    <name evidence="1" type="ORF">SAMN04490357_0521</name>
</gene>
<evidence type="ECO:0000313" key="1">
    <source>
        <dbReference type="EMBL" id="SEB83924.1"/>
    </source>
</evidence>
<accession>A0A1H4MMC2</accession>
<evidence type="ECO:0008006" key="3">
    <source>
        <dbReference type="Google" id="ProtNLM"/>
    </source>
</evidence>
<sequence length="276" mass="30162">MTTGTSARDMPHIAPHDPFFRVATGHAFTHRLLSGLAAGRYAAVRVPGFFSSERCEEILTALERRAFDSYGTTRVQPPVMRFGVGISDHMADGGVADSYWEALEGHSLAWRALDLSFDPFAVCREALGAHWPGGAAVGRRGGRQLGDGVAREPNQGFLVHFDDASREYAEDLLDVPLIGQFAFNLYLSVPPSGGETVLWRHRWQPEDEAYRLPASYGYDEAVVRGAESLEITPRVGEALLIDPRNFHAVRPSRGARRVALGFAVGLASSGQLLTWA</sequence>
<dbReference type="EMBL" id="FNTD01000004">
    <property type="protein sequence ID" value="SEB83924.1"/>
    <property type="molecule type" value="Genomic_DNA"/>
</dbReference>
<proteinExistence type="predicted"/>
<dbReference type="AlphaFoldDB" id="A0A1H4MMC2"/>
<name>A0A1H4MMC2_9ACTN</name>
<dbReference type="STRING" id="67331.SAMN04490357_0521"/>
<dbReference type="Gene3D" id="2.60.120.620">
    <property type="entry name" value="q2cbj1_9rhob like domain"/>
    <property type="match status" value="1"/>
</dbReference>